<sequence length="94" mass="10181">MLATFTAELKDTRFLLLAGGFVVVSASAVATSLEFAGLSFGSISGVSSLLHNTRAVVQANNKMKKFKSRLEHTAAMVVDNQNWTIHNRSCCAYK</sequence>
<protein>
    <submittedName>
        <fullName evidence="1">Uncharacterized protein</fullName>
    </submittedName>
</protein>
<dbReference type="AlphaFoldDB" id="A0A0V1HX28"/>
<comment type="caution">
    <text evidence="1">The sequence shown here is derived from an EMBL/GenBank/DDBJ whole genome shotgun (WGS) entry which is preliminary data.</text>
</comment>
<dbReference type="Proteomes" id="UP000055024">
    <property type="component" value="Unassembled WGS sequence"/>
</dbReference>
<organism evidence="1 2">
    <name type="scientific">Trichinella zimbabwensis</name>
    <dbReference type="NCBI Taxonomy" id="268475"/>
    <lineage>
        <taxon>Eukaryota</taxon>
        <taxon>Metazoa</taxon>
        <taxon>Ecdysozoa</taxon>
        <taxon>Nematoda</taxon>
        <taxon>Enoplea</taxon>
        <taxon>Dorylaimia</taxon>
        <taxon>Trichinellida</taxon>
        <taxon>Trichinellidae</taxon>
        <taxon>Trichinella</taxon>
    </lineage>
</organism>
<name>A0A0V1HX28_9BILA</name>
<gene>
    <name evidence="1" type="ORF">T11_11803</name>
</gene>
<evidence type="ECO:0000313" key="2">
    <source>
        <dbReference type="Proteomes" id="UP000055024"/>
    </source>
</evidence>
<reference evidence="1 2" key="1">
    <citation type="submission" date="2015-01" db="EMBL/GenBank/DDBJ databases">
        <title>Evolution of Trichinella species and genotypes.</title>
        <authorList>
            <person name="Korhonen P.K."/>
            <person name="Edoardo P."/>
            <person name="Giuseppe L.R."/>
            <person name="Gasser R.B."/>
        </authorList>
    </citation>
    <scope>NUCLEOTIDE SEQUENCE [LARGE SCALE GENOMIC DNA]</scope>
    <source>
        <strain evidence="1">ISS1029</strain>
    </source>
</reference>
<accession>A0A0V1HX28</accession>
<keyword evidence="2" id="KW-1185">Reference proteome</keyword>
<evidence type="ECO:0000313" key="1">
    <source>
        <dbReference type="EMBL" id="KRZ15149.1"/>
    </source>
</evidence>
<dbReference type="EMBL" id="JYDP01000019">
    <property type="protein sequence ID" value="KRZ15149.1"/>
    <property type="molecule type" value="Genomic_DNA"/>
</dbReference>
<proteinExistence type="predicted"/>